<gene>
    <name evidence="7" type="ORF">P4R38_11875</name>
</gene>
<dbReference type="InterPro" id="IPR000064">
    <property type="entry name" value="NLP_P60_dom"/>
</dbReference>
<dbReference type="EMBL" id="JAROAV010000030">
    <property type="protein sequence ID" value="MDF8264944.1"/>
    <property type="molecule type" value="Genomic_DNA"/>
</dbReference>
<evidence type="ECO:0000313" key="8">
    <source>
        <dbReference type="Proteomes" id="UP001528912"/>
    </source>
</evidence>
<reference evidence="7 8" key="1">
    <citation type="submission" date="2023-03" db="EMBL/GenBank/DDBJ databases">
        <title>YIM 133296 draft genome.</title>
        <authorList>
            <person name="Xiong L."/>
        </authorList>
    </citation>
    <scope>NUCLEOTIDE SEQUENCE [LARGE SCALE GENOMIC DNA]</scope>
    <source>
        <strain evidence="7 8">YIM 133296</strain>
    </source>
</reference>
<dbReference type="SUPFAM" id="SSF54001">
    <property type="entry name" value="Cysteine proteinases"/>
    <property type="match status" value="1"/>
</dbReference>
<keyword evidence="8" id="KW-1185">Reference proteome</keyword>
<feature type="region of interest" description="Disordered" evidence="5">
    <location>
        <begin position="312"/>
        <end position="346"/>
    </location>
</feature>
<dbReference type="Gene3D" id="3.90.1720.10">
    <property type="entry name" value="endopeptidase domain like (from Nostoc punctiforme)"/>
    <property type="match status" value="1"/>
</dbReference>
<keyword evidence="3" id="KW-0378">Hydrolase</keyword>
<evidence type="ECO:0000256" key="4">
    <source>
        <dbReference type="ARBA" id="ARBA00022807"/>
    </source>
</evidence>
<keyword evidence="4" id="KW-0788">Thiol protease</keyword>
<proteinExistence type="inferred from homology"/>
<dbReference type="Pfam" id="PF00877">
    <property type="entry name" value="NLPC_P60"/>
    <property type="match status" value="1"/>
</dbReference>
<evidence type="ECO:0000256" key="1">
    <source>
        <dbReference type="ARBA" id="ARBA00007074"/>
    </source>
</evidence>
<dbReference type="RefSeq" id="WP_275236622.1">
    <property type="nucleotide sequence ID" value="NZ_JARFJC010000007.1"/>
</dbReference>
<keyword evidence="2" id="KW-0645">Protease</keyword>
<sequence>MTRREVLGLVAGTAGAGFAYTTLRSLQALPASAATSTPTASAAATTAPPVSLDVDKFTFTRAANPARTLVHDASKHLVATFTDTSRTVTLAGQMRTFAEPEGTGATIKHATWVRFAPQAWVNGAERTWAKPWLVSALQDRSPDMLAIAMQYIQSARDLKDTHGVRYAGNASFGPLGGPGQPREEASDFYDFLGKPWTFPDGRVKPFEQIRLGAMDCSGFLRMVLGYRMGFPMMSRSDRKPGPMLPRRAYAMAGYAPGTLIIANRNVQPDPAELKKLLPGDLVFFETNIEIGIDHSGIFMGVDSDGKHRFISSRGEPDGPTMGDVGRESTLDGNGPFTRGFRTSRRI</sequence>
<evidence type="ECO:0000256" key="3">
    <source>
        <dbReference type="ARBA" id="ARBA00022801"/>
    </source>
</evidence>
<dbReference type="Proteomes" id="UP001528912">
    <property type="component" value="Unassembled WGS sequence"/>
</dbReference>
<evidence type="ECO:0000256" key="5">
    <source>
        <dbReference type="SAM" id="MobiDB-lite"/>
    </source>
</evidence>
<organism evidence="7 8">
    <name type="scientific">Luteipulveratus flavus</name>
    <dbReference type="NCBI Taxonomy" id="3031728"/>
    <lineage>
        <taxon>Bacteria</taxon>
        <taxon>Bacillati</taxon>
        <taxon>Actinomycetota</taxon>
        <taxon>Actinomycetes</taxon>
        <taxon>Micrococcales</taxon>
        <taxon>Dermacoccaceae</taxon>
        <taxon>Luteipulveratus</taxon>
    </lineage>
</organism>
<name>A0ABT6C7N6_9MICO</name>
<evidence type="ECO:0000256" key="2">
    <source>
        <dbReference type="ARBA" id="ARBA00022670"/>
    </source>
</evidence>
<comment type="similarity">
    <text evidence="1">Belongs to the peptidase C40 family.</text>
</comment>
<dbReference type="InterPro" id="IPR038765">
    <property type="entry name" value="Papain-like_cys_pep_sf"/>
</dbReference>
<evidence type="ECO:0000259" key="6">
    <source>
        <dbReference type="Pfam" id="PF00877"/>
    </source>
</evidence>
<comment type="caution">
    <text evidence="7">The sequence shown here is derived from an EMBL/GenBank/DDBJ whole genome shotgun (WGS) entry which is preliminary data.</text>
</comment>
<evidence type="ECO:0000313" key="7">
    <source>
        <dbReference type="EMBL" id="MDF8264944.1"/>
    </source>
</evidence>
<accession>A0ABT6C7N6</accession>
<feature type="domain" description="NlpC/P60" evidence="6">
    <location>
        <begin position="213"/>
        <end position="305"/>
    </location>
</feature>
<protein>
    <submittedName>
        <fullName evidence="7">NlpC/P60 family protein</fullName>
    </submittedName>
</protein>